<reference evidence="15 16" key="1">
    <citation type="journal article" date="2021" name="Elife">
        <title>Chloroplast acquisition without the gene transfer in kleptoplastic sea slugs, Plakobranchus ocellatus.</title>
        <authorList>
            <person name="Maeda T."/>
            <person name="Takahashi S."/>
            <person name="Yoshida T."/>
            <person name="Shimamura S."/>
            <person name="Takaki Y."/>
            <person name="Nagai Y."/>
            <person name="Toyoda A."/>
            <person name="Suzuki Y."/>
            <person name="Arimoto A."/>
            <person name="Ishii H."/>
            <person name="Satoh N."/>
            <person name="Nishiyama T."/>
            <person name="Hasebe M."/>
            <person name="Maruyama T."/>
            <person name="Minagawa J."/>
            <person name="Obokata J."/>
            <person name="Shigenobu S."/>
        </authorList>
    </citation>
    <scope>NUCLEOTIDE SEQUENCE [LARGE SCALE GENOMIC DNA]</scope>
</reference>
<keyword evidence="9" id="KW-0325">Glycoprotein</keyword>
<keyword evidence="5 12" id="KW-1133">Transmembrane helix</keyword>
<evidence type="ECO:0000313" key="15">
    <source>
        <dbReference type="EMBL" id="GFO30572.1"/>
    </source>
</evidence>
<feature type="region of interest" description="Disordered" evidence="11">
    <location>
        <begin position="445"/>
        <end position="470"/>
    </location>
</feature>
<evidence type="ECO:0000256" key="10">
    <source>
        <dbReference type="ARBA" id="ARBA00023224"/>
    </source>
</evidence>
<feature type="transmembrane region" description="Helical" evidence="12">
    <location>
        <begin position="305"/>
        <end position="330"/>
    </location>
</feature>
<evidence type="ECO:0000259" key="13">
    <source>
        <dbReference type="PROSITE" id="PS50227"/>
    </source>
</evidence>
<evidence type="ECO:0000256" key="8">
    <source>
        <dbReference type="ARBA" id="ARBA00023170"/>
    </source>
</evidence>
<evidence type="ECO:0000256" key="6">
    <source>
        <dbReference type="ARBA" id="ARBA00023040"/>
    </source>
</evidence>
<dbReference type="PRINTS" id="PR00249">
    <property type="entry name" value="GPCRSECRETIN"/>
</dbReference>
<dbReference type="InterPro" id="IPR001879">
    <property type="entry name" value="GPCR_2_extracellular_dom"/>
</dbReference>
<feature type="transmembrane region" description="Helical" evidence="12">
    <location>
        <begin position="139"/>
        <end position="163"/>
    </location>
</feature>
<evidence type="ECO:0000259" key="14">
    <source>
        <dbReference type="PROSITE" id="PS50261"/>
    </source>
</evidence>
<dbReference type="Gene3D" id="4.10.1240.10">
    <property type="entry name" value="GPCR, family 2, extracellular hormone receptor domain"/>
    <property type="match status" value="1"/>
</dbReference>
<dbReference type="PROSITE" id="PS50261">
    <property type="entry name" value="G_PROTEIN_RECEP_F2_4"/>
    <property type="match status" value="1"/>
</dbReference>
<proteinExistence type="inferred from homology"/>
<evidence type="ECO:0000256" key="11">
    <source>
        <dbReference type="SAM" id="MobiDB-lite"/>
    </source>
</evidence>
<dbReference type="GO" id="GO:0007166">
    <property type="term" value="P:cell surface receptor signaling pathway"/>
    <property type="evidence" value="ECO:0007669"/>
    <property type="project" value="InterPro"/>
</dbReference>
<evidence type="ECO:0000256" key="4">
    <source>
        <dbReference type="ARBA" id="ARBA00022692"/>
    </source>
</evidence>
<dbReference type="InterPro" id="IPR017981">
    <property type="entry name" value="GPCR_2-like_7TM"/>
</dbReference>
<dbReference type="InterPro" id="IPR036445">
    <property type="entry name" value="GPCR_2_extracell_dom_sf"/>
</dbReference>
<keyword evidence="10" id="KW-0807">Transducer</keyword>
<feature type="transmembrane region" description="Helical" evidence="12">
    <location>
        <begin position="175"/>
        <end position="195"/>
    </location>
</feature>
<feature type="domain" description="G-protein coupled receptors family 2 profile 1" evidence="13">
    <location>
        <begin position="39"/>
        <end position="126"/>
    </location>
</feature>
<keyword evidence="16" id="KW-1185">Reference proteome</keyword>
<name>A0AAV4CH10_9GAST</name>
<evidence type="ECO:0000256" key="2">
    <source>
        <dbReference type="ARBA" id="ARBA00005314"/>
    </source>
</evidence>
<dbReference type="AlphaFoldDB" id="A0AAV4CH10"/>
<dbReference type="Gene3D" id="1.20.1070.10">
    <property type="entry name" value="Rhodopsin 7-helix transmembrane proteins"/>
    <property type="match status" value="1"/>
</dbReference>
<evidence type="ECO:0000256" key="1">
    <source>
        <dbReference type="ARBA" id="ARBA00004651"/>
    </source>
</evidence>
<dbReference type="PANTHER" id="PTHR45620">
    <property type="entry name" value="PDF RECEPTOR-LIKE PROTEIN-RELATED"/>
    <property type="match status" value="1"/>
</dbReference>
<comment type="caution">
    <text evidence="15">The sequence shown here is derived from an EMBL/GenBank/DDBJ whole genome shotgun (WGS) entry which is preliminary data.</text>
</comment>
<evidence type="ECO:0000313" key="16">
    <source>
        <dbReference type="Proteomes" id="UP000735302"/>
    </source>
</evidence>
<evidence type="ECO:0000256" key="12">
    <source>
        <dbReference type="SAM" id="Phobius"/>
    </source>
</evidence>
<feature type="transmembrane region" description="Helical" evidence="12">
    <location>
        <begin position="266"/>
        <end position="285"/>
    </location>
</feature>
<dbReference type="SMART" id="SM00008">
    <property type="entry name" value="HormR"/>
    <property type="match status" value="1"/>
</dbReference>
<dbReference type="GO" id="GO:0007188">
    <property type="term" value="P:adenylate cyclase-modulating G protein-coupled receptor signaling pathway"/>
    <property type="evidence" value="ECO:0007669"/>
    <property type="project" value="TreeGrafter"/>
</dbReference>
<dbReference type="GO" id="GO:0017046">
    <property type="term" value="F:peptide hormone binding"/>
    <property type="evidence" value="ECO:0007669"/>
    <property type="project" value="TreeGrafter"/>
</dbReference>
<accession>A0AAV4CH10</accession>
<feature type="transmembrane region" description="Helical" evidence="12">
    <location>
        <begin position="390"/>
        <end position="408"/>
    </location>
</feature>
<dbReference type="SUPFAM" id="SSF111418">
    <property type="entry name" value="Hormone receptor domain"/>
    <property type="match status" value="1"/>
</dbReference>
<keyword evidence="3" id="KW-1003">Cell membrane</keyword>
<sequence length="545" mass="63721">MLQDFQEVIAVEVFIFKRNILLLQMTDKQMAVLLEQRDRCWTKMDRYYRELGNSTDPPRCPVVWDDIMCWDAAPPGTQQAQRCPEYIQKMNHSAFAYRYCEADGSWYYHKEYNKSWTNYLECLLNNTSFSHDVAHGDRLGLILTVGYGVSLLSLVIAVLIMYFSRLKSKSNTLHVNLFLAFILRAVLSFLKQFLFVQHLGLEKDVTRTDTGKLKFDEEGSHWECRLLYTVFMYSVCVSQMWIFVEGLYLHMLIYRTLSTERNGVRPYIFLGWVLPFAILVPWLIVKLTADNVVCWNVSKKSGYIWVIHGPLLASVLINFVFFLNISRVLCSRVRSSQRHAGNANYRQLAKFILVLIPLFGVVYIVLTVVFPTTYTNRFDIWPMYVEQTYSAFQGFILALLFCFLNEEVHNEIKRIWWRRRTRRRDSALTRSFVLSSFRRGNSYTPRGTSGKAIHPVKKPSCRNKPAEKQQPSWPVRLKRRVLLLLGRSHTKRDSIVKRSKDIPPFVVEDNGHTGLSRIEQEEMEMRMKLTGPNHHQQEVEDISSG</sequence>
<dbReference type="InterPro" id="IPR050332">
    <property type="entry name" value="GPCR_2"/>
</dbReference>
<keyword evidence="7 12" id="KW-0472">Membrane</keyword>
<feature type="transmembrane region" description="Helical" evidence="12">
    <location>
        <begin position="230"/>
        <end position="254"/>
    </location>
</feature>
<keyword evidence="4 12" id="KW-0812">Transmembrane</keyword>
<evidence type="ECO:0000256" key="7">
    <source>
        <dbReference type="ARBA" id="ARBA00023136"/>
    </source>
</evidence>
<dbReference type="GO" id="GO:0005886">
    <property type="term" value="C:plasma membrane"/>
    <property type="evidence" value="ECO:0007669"/>
    <property type="project" value="UniProtKB-SubCell"/>
</dbReference>
<dbReference type="PANTHER" id="PTHR45620:SF1">
    <property type="entry name" value="G-PROTEIN COUPLED RECEPTORS FAMILY 2 PROFILE 2 DOMAIN-CONTAINING PROTEIN"/>
    <property type="match status" value="1"/>
</dbReference>
<dbReference type="Proteomes" id="UP000735302">
    <property type="component" value="Unassembled WGS sequence"/>
</dbReference>
<keyword evidence="8 15" id="KW-0675">Receptor</keyword>
<dbReference type="PROSITE" id="PS00649">
    <property type="entry name" value="G_PROTEIN_RECEP_F2_1"/>
    <property type="match status" value="1"/>
</dbReference>
<comment type="subcellular location">
    <subcellularLocation>
        <location evidence="1">Cell membrane</location>
        <topology evidence="1">Multi-pass membrane protein</topology>
    </subcellularLocation>
</comment>
<dbReference type="EMBL" id="BLXT01006250">
    <property type="protein sequence ID" value="GFO30572.1"/>
    <property type="molecule type" value="Genomic_DNA"/>
</dbReference>
<dbReference type="SUPFAM" id="SSF81321">
    <property type="entry name" value="Family A G protein-coupled receptor-like"/>
    <property type="match status" value="1"/>
</dbReference>
<gene>
    <name evidence="15" type="ORF">PoB_005707700</name>
</gene>
<evidence type="ECO:0000256" key="9">
    <source>
        <dbReference type="ARBA" id="ARBA00023180"/>
    </source>
</evidence>
<dbReference type="PROSITE" id="PS50227">
    <property type="entry name" value="G_PROTEIN_RECEP_F2_3"/>
    <property type="match status" value="1"/>
</dbReference>
<comment type="similarity">
    <text evidence="2">Belongs to the G-protein coupled receptor 2 family.</text>
</comment>
<dbReference type="GO" id="GO:0008528">
    <property type="term" value="F:G protein-coupled peptide receptor activity"/>
    <property type="evidence" value="ECO:0007669"/>
    <property type="project" value="TreeGrafter"/>
</dbReference>
<feature type="domain" description="G-protein coupled receptors family 2 profile 2" evidence="14">
    <location>
        <begin position="139"/>
        <end position="405"/>
    </location>
</feature>
<protein>
    <submittedName>
        <fullName evidence="15">Parathyroid hormone/parathyroid hormone-related peptide receptor</fullName>
    </submittedName>
</protein>
<dbReference type="PROSITE" id="PS00650">
    <property type="entry name" value="G_PROTEIN_RECEP_F2_2"/>
    <property type="match status" value="1"/>
</dbReference>
<dbReference type="InterPro" id="IPR000832">
    <property type="entry name" value="GPCR_2_secretin-like"/>
</dbReference>
<dbReference type="Pfam" id="PF00002">
    <property type="entry name" value="7tm_2"/>
    <property type="match status" value="1"/>
</dbReference>
<feature type="transmembrane region" description="Helical" evidence="12">
    <location>
        <begin position="351"/>
        <end position="370"/>
    </location>
</feature>
<keyword evidence="6" id="KW-0297">G-protein coupled receptor</keyword>
<dbReference type="InterPro" id="IPR017983">
    <property type="entry name" value="GPCR_2_secretin-like_CS"/>
</dbReference>
<organism evidence="15 16">
    <name type="scientific">Plakobranchus ocellatus</name>
    <dbReference type="NCBI Taxonomy" id="259542"/>
    <lineage>
        <taxon>Eukaryota</taxon>
        <taxon>Metazoa</taxon>
        <taxon>Spiralia</taxon>
        <taxon>Lophotrochozoa</taxon>
        <taxon>Mollusca</taxon>
        <taxon>Gastropoda</taxon>
        <taxon>Heterobranchia</taxon>
        <taxon>Euthyneura</taxon>
        <taxon>Panpulmonata</taxon>
        <taxon>Sacoglossa</taxon>
        <taxon>Placobranchoidea</taxon>
        <taxon>Plakobranchidae</taxon>
        <taxon>Plakobranchus</taxon>
    </lineage>
</organism>
<dbReference type="Pfam" id="PF02793">
    <property type="entry name" value="HRM"/>
    <property type="match status" value="1"/>
</dbReference>
<evidence type="ECO:0000256" key="3">
    <source>
        <dbReference type="ARBA" id="ARBA00022475"/>
    </source>
</evidence>
<evidence type="ECO:0000256" key="5">
    <source>
        <dbReference type="ARBA" id="ARBA00022989"/>
    </source>
</evidence>